<dbReference type="EMBL" id="JGDM01000075">
    <property type="protein sequence ID" value="EXZ43688.1"/>
    <property type="molecule type" value="Genomic_DNA"/>
</dbReference>
<gene>
    <name evidence="1" type="ORF">M076_3368</name>
</gene>
<sequence length="47" mass="5419">MKCCLCFNSFVSISDPFFLRCLSLQEHLLLSGNKDTKNRAEKFHPIS</sequence>
<protein>
    <submittedName>
        <fullName evidence="1">Uncharacterized protein</fullName>
    </submittedName>
</protein>
<dbReference type="Proteomes" id="UP000022272">
    <property type="component" value="Unassembled WGS sequence"/>
</dbReference>
<evidence type="ECO:0000313" key="1">
    <source>
        <dbReference type="EMBL" id="EXZ43688.1"/>
    </source>
</evidence>
<proteinExistence type="predicted"/>
<accession>A0A015YHF0</accession>
<name>A0A015YHF0_BACFG</name>
<organism evidence="1 2">
    <name type="scientific">Bacteroides fragilis str. 2-F-2 #4</name>
    <dbReference type="NCBI Taxonomy" id="1339280"/>
    <lineage>
        <taxon>Bacteria</taxon>
        <taxon>Pseudomonadati</taxon>
        <taxon>Bacteroidota</taxon>
        <taxon>Bacteroidia</taxon>
        <taxon>Bacteroidales</taxon>
        <taxon>Bacteroidaceae</taxon>
        <taxon>Bacteroides</taxon>
    </lineage>
</organism>
<dbReference type="AlphaFoldDB" id="A0A015YHF0"/>
<comment type="caution">
    <text evidence="1">The sequence shown here is derived from an EMBL/GenBank/DDBJ whole genome shotgun (WGS) entry which is preliminary data.</text>
</comment>
<reference evidence="1 2" key="1">
    <citation type="submission" date="2014-02" db="EMBL/GenBank/DDBJ databases">
        <authorList>
            <person name="Sears C."/>
            <person name="Carroll K."/>
            <person name="Sack B.R."/>
            <person name="Qadri F."/>
            <person name="Myers L.L."/>
            <person name="Chung G.-T."/>
            <person name="Escheverria P."/>
            <person name="Fraser C.M."/>
            <person name="Sadzewicz L."/>
            <person name="Shefchek K.A."/>
            <person name="Tallon L."/>
            <person name="Das S.P."/>
            <person name="Daugherty S."/>
            <person name="Mongodin E.F."/>
        </authorList>
    </citation>
    <scope>NUCLEOTIDE SEQUENCE [LARGE SCALE GENOMIC DNA]</scope>
    <source>
        <strain evidence="1 2">2-F-2 #4</strain>
    </source>
</reference>
<evidence type="ECO:0000313" key="2">
    <source>
        <dbReference type="Proteomes" id="UP000022272"/>
    </source>
</evidence>